<name>A0A5S4FJ08_9ACTN</name>
<evidence type="ECO:0000259" key="1">
    <source>
        <dbReference type="Pfam" id="PF00652"/>
    </source>
</evidence>
<evidence type="ECO:0000313" key="2">
    <source>
        <dbReference type="EMBL" id="TMR20265.1"/>
    </source>
</evidence>
<dbReference type="AlphaFoldDB" id="A0A5S4FJ08"/>
<protein>
    <submittedName>
        <fullName evidence="2">RICIN domain-containing protein</fullName>
    </submittedName>
</protein>
<keyword evidence="3" id="KW-1185">Reference proteome</keyword>
<reference evidence="2 3" key="1">
    <citation type="submission" date="2019-05" db="EMBL/GenBank/DDBJ databases">
        <title>Draft genome sequence of Nonomuraea turkmeniaca DSM 43926.</title>
        <authorList>
            <person name="Saricaoglu S."/>
            <person name="Isik K."/>
        </authorList>
    </citation>
    <scope>NUCLEOTIDE SEQUENCE [LARGE SCALE GENOMIC DNA]</scope>
    <source>
        <strain evidence="2 3">DSM 43926</strain>
    </source>
</reference>
<organism evidence="2 3">
    <name type="scientific">Nonomuraea turkmeniaca</name>
    <dbReference type="NCBI Taxonomy" id="103838"/>
    <lineage>
        <taxon>Bacteria</taxon>
        <taxon>Bacillati</taxon>
        <taxon>Actinomycetota</taxon>
        <taxon>Actinomycetes</taxon>
        <taxon>Streptosporangiales</taxon>
        <taxon>Streptosporangiaceae</taxon>
        <taxon>Nonomuraea</taxon>
    </lineage>
</organism>
<dbReference type="EMBL" id="VCKY01000058">
    <property type="protein sequence ID" value="TMR20265.1"/>
    <property type="molecule type" value="Genomic_DNA"/>
</dbReference>
<evidence type="ECO:0000313" key="3">
    <source>
        <dbReference type="Proteomes" id="UP000309128"/>
    </source>
</evidence>
<dbReference type="OrthoDB" id="5240321at2"/>
<dbReference type="SUPFAM" id="SSF50370">
    <property type="entry name" value="Ricin B-like lectins"/>
    <property type="match status" value="1"/>
</dbReference>
<gene>
    <name evidence="2" type="ORF">ETD86_18825</name>
</gene>
<dbReference type="Pfam" id="PF00652">
    <property type="entry name" value="Ricin_B_lectin"/>
    <property type="match status" value="1"/>
</dbReference>
<comment type="caution">
    <text evidence="2">The sequence shown here is derived from an EMBL/GenBank/DDBJ whole genome shotgun (WGS) entry which is preliminary data.</text>
</comment>
<dbReference type="InterPro" id="IPR000772">
    <property type="entry name" value="Ricin_B_lectin"/>
</dbReference>
<sequence length="164" mass="17896">MLTATAPSASAAPAIPDSFTIRPKAATSLCVKAPAHPASGSGEANGSVVLLEFCGSSWMPTTKTWTANRVSGTTDLYRIRRQWTNLCLEIGGWANHDAATALTWTCHSGANQTWRLRWDGGGWWEFRNEASLRCLDVRVHRAWTSLNQWGCHGGGEQQWVLIAA</sequence>
<dbReference type="Gene3D" id="2.80.10.50">
    <property type="match status" value="1"/>
</dbReference>
<dbReference type="InterPro" id="IPR035992">
    <property type="entry name" value="Ricin_B-like_lectins"/>
</dbReference>
<dbReference type="Proteomes" id="UP000309128">
    <property type="component" value="Unassembled WGS sequence"/>
</dbReference>
<proteinExistence type="predicted"/>
<feature type="domain" description="Ricin B lectin" evidence="1">
    <location>
        <begin position="77"/>
        <end position="161"/>
    </location>
</feature>
<dbReference type="PROSITE" id="PS50231">
    <property type="entry name" value="RICIN_B_LECTIN"/>
    <property type="match status" value="1"/>
</dbReference>
<accession>A0A5S4FJ08</accession>